<dbReference type="EMBL" id="BGPR01004267">
    <property type="protein sequence ID" value="GBM97774.1"/>
    <property type="molecule type" value="Genomic_DNA"/>
</dbReference>
<dbReference type="OrthoDB" id="6780105at2759"/>
<evidence type="ECO:0000259" key="1">
    <source>
        <dbReference type="PROSITE" id="PS50878"/>
    </source>
</evidence>
<protein>
    <recommendedName>
        <fullName evidence="1">Reverse transcriptase domain-containing protein</fullName>
    </recommendedName>
</protein>
<accession>A0A4Y2K6D2</accession>
<proteinExistence type="predicted"/>
<dbReference type="AlphaFoldDB" id="A0A4Y2K6D2"/>
<dbReference type="Pfam" id="PF00078">
    <property type="entry name" value="RVT_1"/>
    <property type="match status" value="1"/>
</dbReference>
<dbReference type="PANTHER" id="PTHR36688">
    <property type="entry name" value="ENDO/EXONUCLEASE/PHOSPHATASE DOMAIN-CONTAINING PROTEIN"/>
    <property type="match status" value="1"/>
</dbReference>
<evidence type="ECO:0000313" key="2">
    <source>
        <dbReference type="EMBL" id="GBM97774.1"/>
    </source>
</evidence>
<reference evidence="2 3" key="1">
    <citation type="journal article" date="2019" name="Sci. Rep.">
        <title>Orb-weaving spider Araneus ventricosus genome elucidates the spidroin gene catalogue.</title>
        <authorList>
            <person name="Kono N."/>
            <person name="Nakamura H."/>
            <person name="Ohtoshi R."/>
            <person name="Moran D.A.P."/>
            <person name="Shinohara A."/>
            <person name="Yoshida Y."/>
            <person name="Fujiwara M."/>
            <person name="Mori M."/>
            <person name="Tomita M."/>
            <person name="Arakawa K."/>
        </authorList>
    </citation>
    <scope>NUCLEOTIDE SEQUENCE [LARGE SCALE GENOMIC DNA]</scope>
</reference>
<sequence length="231" mass="26417">MSVCVSILQNMKVSLLTPQGRATKDRKQGCPQGPCSGPTLLTLVANEIHNQVWQDNVHIQAFADDFVLVIEADTNKSLVKDMQSEITHFSSWCSENELAISTDKTNYILFSKMVSSPKFTWNGYNINRVKSFKCLGIHVDDRLNWLEHISNKGDKAIKMQQNLKRIAGGNWGISQINRRTLYRTVIERIFGQSRSSAVSKSNIQNEEAFFGQRTFLLHTIRAYRTTQQRYK</sequence>
<comment type="caution">
    <text evidence="2">The sequence shown here is derived from an EMBL/GenBank/DDBJ whole genome shotgun (WGS) entry which is preliminary data.</text>
</comment>
<dbReference type="PANTHER" id="PTHR36688:SF1">
    <property type="entry name" value="ENDONUCLEASE_EXONUCLEASE_PHOSPHATASE DOMAIN-CONTAINING PROTEIN"/>
    <property type="match status" value="1"/>
</dbReference>
<dbReference type="InterPro" id="IPR000477">
    <property type="entry name" value="RT_dom"/>
</dbReference>
<name>A0A4Y2K6D2_ARAVE</name>
<evidence type="ECO:0000313" key="3">
    <source>
        <dbReference type="Proteomes" id="UP000499080"/>
    </source>
</evidence>
<dbReference type="PROSITE" id="PS50878">
    <property type="entry name" value="RT_POL"/>
    <property type="match status" value="1"/>
</dbReference>
<gene>
    <name evidence="2" type="ORF">AVEN_205641_1</name>
</gene>
<organism evidence="2 3">
    <name type="scientific">Araneus ventricosus</name>
    <name type="common">Orbweaver spider</name>
    <name type="synonym">Epeira ventricosa</name>
    <dbReference type="NCBI Taxonomy" id="182803"/>
    <lineage>
        <taxon>Eukaryota</taxon>
        <taxon>Metazoa</taxon>
        <taxon>Ecdysozoa</taxon>
        <taxon>Arthropoda</taxon>
        <taxon>Chelicerata</taxon>
        <taxon>Arachnida</taxon>
        <taxon>Araneae</taxon>
        <taxon>Araneomorphae</taxon>
        <taxon>Entelegynae</taxon>
        <taxon>Araneoidea</taxon>
        <taxon>Araneidae</taxon>
        <taxon>Araneus</taxon>
    </lineage>
</organism>
<dbReference type="Proteomes" id="UP000499080">
    <property type="component" value="Unassembled WGS sequence"/>
</dbReference>
<keyword evidence="3" id="KW-1185">Reference proteome</keyword>
<feature type="domain" description="Reverse transcriptase" evidence="1">
    <location>
        <begin position="1"/>
        <end position="126"/>
    </location>
</feature>
<dbReference type="InterPro" id="IPR052560">
    <property type="entry name" value="RdDP_mobile_element"/>
</dbReference>